<feature type="domain" description="Peptidase S33 tripeptidyl aminopeptidase-like C-terminal" evidence="5">
    <location>
        <begin position="413"/>
        <end position="518"/>
    </location>
</feature>
<dbReference type="OrthoDB" id="3252468at2"/>
<evidence type="ECO:0000313" key="7">
    <source>
        <dbReference type="Proteomes" id="UP000013167"/>
    </source>
</evidence>
<dbReference type="Proteomes" id="UP000013167">
    <property type="component" value="Unassembled WGS sequence"/>
</dbReference>
<dbReference type="PROSITE" id="PS51257">
    <property type="entry name" value="PROKAR_LIPOPROTEIN"/>
    <property type="match status" value="1"/>
</dbReference>
<keyword evidence="2 4" id="KW-0732">Signal</keyword>
<reference evidence="6 7" key="1">
    <citation type="journal article" date="2013" name="ISME J.">
        <title>A metabolic model for members of the genus Tetrasphaera involved in enhanced biological phosphorus removal.</title>
        <authorList>
            <person name="Kristiansen R."/>
            <person name="Nguyen H.T.T."/>
            <person name="Saunders A.M."/>
            <person name="Nielsen J.L."/>
            <person name="Wimmer R."/>
            <person name="Le V.Q."/>
            <person name="McIlroy S.J."/>
            <person name="Petrovski S."/>
            <person name="Seviour R.J."/>
            <person name="Calteau A."/>
            <person name="Nielsen K.L."/>
            <person name="Nielsen P.H."/>
        </authorList>
    </citation>
    <scope>NUCLEOTIDE SEQUENCE [LARGE SCALE GENOMIC DNA]</scope>
    <source>
        <strain evidence="6 7">Lp2</strain>
    </source>
</reference>
<dbReference type="HOGENOM" id="CLU_013364_3_1_11"/>
<evidence type="ECO:0000256" key="4">
    <source>
        <dbReference type="SAM" id="SignalP"/>
    </source>
</evidence>
<dbReference type="RefSeq" id="WP_010851305.1">
    <property type="nucleotide sequence ID" value="NZ_HF570956.1"/>
</dbReference>
<dbReference type="AlphaFoldDB" id="N0E6G0"/>
<evidence type="ECO:0000256" key="1">
    <source>
        <dbReference type="ARBA" id="ARBA00010088"/>
    </source>
</evidence>
<comment type="similarity">
    <text evidence="1">Belongs to the peptidase S33 family.</text>
</comment>
<keyword evidence="3" id="KW-0378">Hydrolase</keyword>
<organism evidence="6 7">
    <name type="scientific">Phycicoccus elongatus Lp2</name>
    <dbReference type="NCBI Taxonomy" id="1193181"/>
    <lineage>
        <taxon>Bacteria</taxon>
        <taxon>Bacillati</taxon>
        <taxon>Actinomycetota</taxon>
        <taxon>Actinomycetes</taxon>
        <taxon>Micrococcales</taxon>
        <taxon>Intrasporangiaceae</taxon>
        <taxon>Phycicoccus</taxon>
    </lineage>
</organism>
<dbReference type="InterPro" id="IPR051601">
    <property type="entry name" value="Serine_prot/Carboxylest_S33"/>
</dbReference>
<dbReference type="SUPFAM" id="SSF53474">
    <property type="entry name" value="alpha/beta-Hydrolases"/>
    <property type="match status" value="1"/>
</dbReference>
<dbReference type="eggNOG" id="COG0596">
    <property type="taxonomic scope" value="Bacteria"/>
</dbReference>
<dbReference type="STRING" id="1193181.BN10_950005"/>
<sequence length="518" mass="53974">MRRFSLLAVAALLSATALAGCSVINDLRGAISPTERPDVPAEAPPAAMPGTERFYAQQLTWAKCSGGLCAQLEVPIDYAEPDGATIELAVLMVPATSGSRLGALVVNPGGPGGSGVDYARAAAFGAVVTAPVHRKYDVVGFDPRGVGRSAPIECLDGAQLDAFMAQDPTPDTDAERAAAVATAAGFGEACAAKDNPLLLHVSTAEAAKDMDILRSRLGDAKLTYLGKSYGTYLGAVYAGLFPEHVGRLVLDGAIDPTLTSERLNLGQAVGFERATLAWAEACAAEQGCPFPGDATAVMSGLGDLLRELDSKPLTVTGDRSVPAVTEGWASYGVAAAMYDQGMWDQLSQALTQATRGDGSGLMDLADRYADRNPGGTYSTNLMQALWAVNCLDKPEPAGAEERVAQQQRLTAQAPLWGPFMAWGSLVCATWPQPDGTPPPDPAPITAAGSGPIVVIGTTRDPATPYEWAVGLADQLEKGTLITYDGDGHTAYTRSNQCVDDAVDNWFIDGVVPAADLRC</sequence>
<feature type="chain" id="PRO_5039711765" description="Peptidase S33 tripeptidyl aminopeptidase-like C-terminal domain-containing protein" evidence="4">
    <location>
        <begin position="20"/>
        <end position="518"/>
    </location>
</feature>
<protein>
    <recommendedName>
        <fullName evidence="5">Peptidase S33 tripeptidyl aminopeptidase-like C-terminal domain-containing protein</fullName>
    </recommendedName>
</protein>
<dbReference type="PANTHER" id="PTHR43248:SF29">
    <property type="entry name" value="TRIPEPTIDYL AMINOPEPTIDASE"/>
    <property type="match status" value="1"/>
</dbReference>
<comment type="caution">
    <text evidence="6">The sequence shown here is derived from an EMBL/GenBank/DDBJ whole genome shotgun (WGS) entry which is preliminary data.</text>
</comment>
<accession>N0E6G0</accession>
<dbReference type="Pfam" id="PF08386">
    <property type="entry name" value="Abhydrolase_4"/>
    <property type="match status" value="1"/>
</dbReference>
<keyword evidence="7" id="KW-1185">Reference proteome</keyword>
<evidence type="ECO:0000259" key="5">
    <source>
        <dbReference type="Pfam" id="PF08386"/>
    </source>
</evidence>
<name>N0E6G0_9MICO</name>
<dbReference type="InterPro" id="IPR029058">
    <property type="entry name" value="AB_hydrolase_fold"/>
</dbReference>
<feature type="signal peptide" evidence="4">
    <location>
        <begin position="1"/>
        <end position="19"/>
    </location>
</feature>
<dbReference type="EMBL" id="CAIZ01000169">
    <property type="protein sequence ID" value="CCH71479.1"/>
    <property type="molecule type" value="Genomic_DNA"/>
</dbReference>
<dbReference type="PANTHER" id="PTHR43248">
    <property type="entry name" value="2-SUCCINYL-6-HYDROXY-2,4-CYCLOHEXADIENE-1-CARBOXYLATE SYNTHASE"/>
    <property type="match status" value="1"/>
</dbReference>
<dbReference type="GO" id="GO:0016787">
    <property type="term" value="F:hydrolase activity"/>
    <property type="evidence" value="ECO:0007669"/>
    <property type="project" value="UniProtKB-KW"/>
</dbReference>
<evidence type="ECO:0000313" key="6">
    <source>
        <dbReference type="EMBL" id="CCH71479.1"/>
    </source>
</evidence>
<dbReference type="InterPro" id="IPR013595">
    <property type="entry name" value="Pept_S33_TAP-like_C"/>
</dbReference>
<dbReference type="Gene3D" id="3.40.50.1820">
    <property type="entry name" value="alpha/beta hydrolase"/>
    <property type="match status" value="1"/>
</dbReference>
<evidence type="ECO:0000256" key="3">
    <source>
        <dbReference type="ARBA" id="ARBA00022801"/>
    </source>
</evidence>
<evidence type="ECO:0000256" key="2">
    <source>
        <dbReference type="ARBA" id="ARBA00022729"/>
    </source>
</evidence>
<proteinExistence type="inferred from homology"/>
<gene>
    <name evidence="6" type="ORF">BN10_950005</name>
</gene>